<keyword evidence="4" id="KW-1185">Reference proteome</keyword>
<feature type="domain" description="SpoVT-AbrB" evidence="2">
    <location>
        <begin position="2"/>
        <end position="47"/>
    </location>
</feature>
<comment type="caution">
    <text evidence="3">The sequence shown here is derived from an EMBL/GenBank/DDBJ whole genome shotgun (WGS) entry which is preliminary data.</text>
</comment>
<dbReference type="InterPro" id="IPR007159">
    <property type="entry name" value="SpoVT-AbrB_dom"/>
</dbReference>
<keyword evidence="1" id="KW-0238">DNA-binding</keyword>
<dbReference type="GO" id="GO:0097351">
    <property type="term" value="F:toxin sequestering activity"/>
    <property type="evidence" value="ECO:0007669"/>
    <property type="project" value="InterPro"/>
</dbReference>
<protein>
    <submittedName>
        <fullName evidence="3">Multidrug transporter MatE</fullName>
    </submittedName>
</protein>
<dbReference type="SMART" id="SM00966">
    <property type="entry name" value="SpoVT_AbrB"/>
    <property type="match status" value="1"/>
</dbReference>
<dbReference type="Gene3D" id="2.10.260.10">
    <property type="match status" value="1"/>
</dbReference>
<organism evidence="3 4">
    <name type="scientific">Sporosarcina luteola</name>
    <dbReference type="NCBI Taxonomy" id="582850"/>
    <lineage>
        <taxon>Bacteria</taxon>
        <taxon>Bacillati</taxon>
        <taxon>Bacillota</taxon>
        <taxon>Bacilli</taxon>
        <taxon>Bacillales</taxon>
        <taxon>Caryophanaceae</taxon>
        <taxon>Sporosarcina</taxon>
    </lineage>
</organism>
<dbReference type="Proteomes" id="UP000321901">
    <property type="component" value="Unassembled WGS sequence"/>
</dbReference>
<accession>A0A511Z9M9</accession>
<dbReference type="RefSeq" id="WP_147058774.1">
    <property type="nucleotide sequence ID" value="NZ_BJYL01000033.1"/>
</dbReference>
<dbReference type="GO" id="GO:0003677">
    <property type="term" value="F:DNA binding"/>
    <property type="evidence" value="ECO:0007669"/>
    <property type="project" value="UniProtKB-UniRule"/>
</dbReference>
<dbReference type="PANTHER" id="PTHR40516:SF1">
    <property type="entry name" value="ANTITOXIN CHPS-RELATED"/>
    <property type="match status" value="1"/>
</dbReference>
<evidence type="ECO:0000256" key="1">
    <source>
        <dbReference type="PROSITE-ProRule" id="PRU01076"/>
    </source>
</evidence>
<dbReference type="Pfam" id="PF04014">
    <property type="entry name" value="MazE_antitoxin"/>
    <property type="match status" value="1"/>
</dbReference>
<gene>
    <name evidence="3" type="primary">mazE</name>
    <name evidence="3" type="ORF">SLU01_24790</name>
</gene>
<dbReference type="InterPro" id="IPR039052">
    <property type="entry name" value="Antitox_PemI-like"/>
</dbReference>
<dbReference type="InterPro" id="IPR037914">
    <property type="entry name" value="SpoVT-AbrB_sf"/>
</dbReference>
<evidence type="ECO:0000259" key="2">
    <source>
        <dbReference type="PROSITE" id="PS51740"/>
    </source>
</evidence>
<dbReference type="PANTHER" id="PTHR40516">
    <property type="entry name" value="ANTITOXIN CHPS-RELATED"/>
    <property type="match status" value="1"/>
</dbReference>
<sequence>MYQVKKWGNSLGIRIPKSVSDELLLREDSEVYLYVENDRLIIEPKRKSLQTLVDDITEDNIHSEIEFGRPEGGEVW</sequence>
<dbReference type="EMBL" id="BJYL01000033">
    <property type="protein sequence ID" value="GEN84167.1"/>
    <property type="molecule type" value="Genomic_DNA"/>
</dbReference>
<dbReference type="OrthoDB" id="9795766at2"/>
<evidence type="ECO:0000313" key="3">
    <source>
        <dbReference type="EMBL" id="GEN84167.1"/>
    </source>
</evidence>
<dbReference type="AlphaFoldDB" id="A0A511Z9M9"/>
<evidence type="ECO:0000313" key="4">
    <source>
        <dbReference type="Proteomes" id="UP000321901"/>
    </source>
</evidence>
<name>A0A511Z9M9_9BACL</name>
<reference evidence="3 4" key="1">
    <citation type="submission" date="2019-07" db="EMBL/GenBank/DDBJ databases">
        <title>Whole genome shotgun sequence of Sporosarcina luteola NBRC 105378.</title>
        <authorList>
            <person name="Hosoyama A."/>
            <person name="Uohara A."/>
            <person name="Ohji S."/>
            <person name="Ichikawa N."/>
        </authorList>
    </citation>
    <scope>NUCLEOTIDE SEQUENCE [LARGE SCALE GENOMIC DNA]</scope>
    <source>
        <strain evidence="3 4">NBRC 105378</strain>
    </source>
</reference>
<proteinExistence type="predicted"/>
<dbReference type="PROSITE" id="PS51740">
    <property type="entry name" value="SPOVT_ABRB"/>
    <property type="match status" value="1"/>
</dbReference>
<dbReference type="SUPFAM" id="SSF89447">
    <property type="entry name" value="AbrB/MazE/MraZ-like"/>
    <property type="match status" value="1"/>
</dbReference>